<feature type="binding site" evidence="7">
    <location>
        <position position="119"/>
    </location>
    <ligand>
        <name>substrate</name>
    </ligand>
</feature>
<evidence type="ECO:0000313" key="10">
    <source>
        <dbReference type="Proteomes" id="UP000035642"/>
    </source>
</evidence>
<dbReference type="SUPFAM" id="SSF49472">
    <property type="entry name" value="Transthyretin (synonym: prealbumin)"/>
    <property type="match status" value="1"/>
</dbReference>
<evidence type="ECO:0000256" key="5">
    <source>
        <dbReference type="ARBA" id="ARBA00022631"/>
    </source>
</evidence>
<evidence type="ECO:0000256" key="6">
    <source>
        <dbReference type="ARBA" id="ARBA00022801"/>
    </source>
</evidence>
<feature type="domain" description="Transthyretin/hydroxyisourate hydrolase" evidence="9">
    <location>
        <begin position="9"/>
        <end position="121"/>
    </location>
</feature>
<accession>A0A0K0DKV0</accession>
<feature type="binding site" evidence="7">
    <location>
        <position position="55"/>
    </location>
    <ligand>
        <name>substrate</name>
    </ligand>
</feature>
<evidence type="ECO:0000256" key="3">
    <source>
        <dbReference type="ARBA" id="ARBA00009850"/>
    </source>
</evidence>
<dbReference type="InterPro" id="IPR014306">
    <property type="entry name" value="Hydroxyisourate_hydrolase"/>
</dbReference>
<dbReference type="InterPro" id="IPR000895">
    <property type="entry name" value="Transthyretin/HIU_hydrolase"/>
</dbReference>
<dbReference type="Gene3D" id="2.60.40.180">
    <property type="entry name" value="Transthyretin/hydroxyisourate hydrolase domain"/>
    <property type="match status" value="1"/>
</dbReference>
<dbReference type="PROSITE" id="PS00769">
    <property type="entry name" value="TRANSTHYRETIN_2"/>
    <property type="match status" value="1"/>
</dbReference>
<dbReference type="EC" id="3.5.2.17" evidence="8"/>
<evidence type="ECO:0000256" key="1">
    <source>
        <dbReference type="ARBA" id="ARBA00001043"/>
    </source>
</evidence>
<dbReference type="Pfam" id="PF00576">
    <property type="entry name" value="Transthyretin"/>
    <property type="match status" value="1"/>
</dbReference>
<comment type="subunit">
    <text evidence="4 8">Homotetramer.</text>
</comment>
<dbReference type="PROSITE" id="PS00768">
    <property type="entry name" value="TRANSTHYRETIN_1"/>
    <property type="match status" value="1"/>
</dbReference>
<dbReference type="PRINTS" id="PR00189">
    <property type="entry name" value="TRNSTHYRETIN"/>
</dbReference>
<sequence length="122" mass="13639">MVISTFLQPPTASVSTHILDISLGRPAEGVTILAYVEEGGQWKLIGNRSTTADGRVPWVSPNVALTRANYKLQFMIGNYYEKLSIQTFYPYVEVVFTITDATQHYHVPLTLSPYGYSTYRGS</sequence>
<keyword evidence="10" id="KW-1185">Reference proteome</keyword>
<dbReference type="AlphaFoldDB" id="A0A0K0DKV0"/>
<reference evidence="11" key="2">
    <citation type="submission" date="2017-02" db="UniProtKB">
        <authorList>
            <consortium name="WormBaseParasite"/>
        </authorList>
    </citation>
    <scope>IDENTIFICATION</scope>
</reference>
<feature type="binding site" evidence="7">
    <location>
        <position position="17"/>
    </location>
    <ligand>
        <name>substrate</name>
    </ligand>
</feature>
<comment type="function">
    <text evidence="2">Catalyzes the hydrolysis of 5-hydroxyisourate (HIU) to 2-oxo-4-hydroxy-4-carboxy-5-ureidoimidazoline (OHCU).</text>
</comment>
<evidence type="ECO:0000313" key="11">
    <source>
        <dbReference type="WBParaSite" id="ACAC_0001216601-mRNA-1"/>
    </source>
</evidence>
<evidence type="ECO:0000256" key="2">
    <source>
        <dbReference type="ARBA" id="ARBA00002704"/>
    </source>
</evidence>
<comment type="catalytic activity">
    <reaction evidence="1 8">
        <text>5-hydroxyisourate + H2O = 5-hydroxy-2-oxo-4-ureido-2,5-dihydro-1H-imidazole-5-carboxylate + H(+)</text>
        <dbReference type="Rhea" id="RHEA:23736"/>
        <dbReference type="ChEBI" id="CHEBI:15377"/>
        <dbReference type="ChEBI" id="CHEBI:15378"/>
        <dbReference type="ChEBI" id="CHEBI:18072"/>
        <dbReference type="ChEBI" id="CHEBI:58639"/>
        <dbReference type="EC" id="3.5.2.17"/>
    </reaction>
</comment>
<dbReference type="GO" id="GO:0006144">
    <property type="term" value="P:purine nucleobase metabolic process"/>
    <property type="evidence" value="ECO:0007669"/>
    <property type="project" value="UniProtKB-KW"/>
</dbReference>
<dbReference type="InterPro" id="IPR036817">
    <property type="entry name" value="Transthyretin/HIU_hydrolase_sf"/>
</dbReference>
<organism evidence="10 11">
    <name type="scientific">Angiostrongylus cantonensis</name>
    <name type="common">Rat lungworm</name>
    <dbReference type="NCBI Taxonomy" id="6313"/>
    <lineage>
        <taxon>Eukaryota</taxon>
        <taxon>Metazoa</taxon>
        <taxon>Ecdysozoa</taxon>
        <taxon>Nematoda</taxon>
        <taxon>Chromadorea</taxon>
        <taxon>Rhabditida</taxon>
        <taxon>Rhabditina</taxon>
        <taxon>Rhabditomorpha</taxon>
        <taxon>Strongyloidea</taxon>
        <taxon>Metastrongylidae</taxon>
        <taxon>Angiostrongylus</taxon>
    </lineage>
</organism>
<reference evidence="10" key="1">
    <citation type="submission" date="2012-09" db="EMBL/GenBank/DDBJ databases">
        <authorList>
            <person name="Martin A.A."/>
        </authorList>
    </citation>
    <scope>NUCLEOTIDE SEQUENCE</scope>
</reference>
<proteinExistence type="inferred from homology"/>
<comment type="similarity">
    <text evidence="3 8">Belongs to the transthyretin family. 5-hydroxyisourate hydrolase subfamily.</text>
</comment>
<keyword evidence="5 8" id="KW-0659">Purine metabolism</keyword>
<keyword evidence="6 8" id="KW-0378">Hydrolase</keyword>
<dbReference type="SMART" id="SM00095">
    <property type="entry name" value="TR_THY"/>
    <property type="match status" value="1"/>
</dbReference>
<evidence type="ECO:0000256" key="4">
    <source>
        <dbReference type="ARBA" id="ARBA00011881"/>
    </source>
</evidence>
<evidence type="ECO:0000259" key="9">
    <source>
        <dbReference type="SMART" id="SM00095"/>
    </source>
</evidence>
<evidence type="ECO:0000256" key="7">
    <source>
        <dbReference type="PIRSR" id="PIRSR600895-51"/>
    </source>
</evidence>
<evidence type="ECO:0000256" key="8">
    <source>
        <dbReference type="RuleBase" id="RU361270"/>
    </source>
</evidence>
<dbReference type="STRING" id="6313.A0A0K0DKV0"/>
<dbReference type="GO" id="GO:0033971">
    <property type="term" value="F:hydroxyisourate hydrolase activity"/>
    <property type="evidence" value="ECO:0007669"/>
    <property type="project" value="UniProtKB-EC"/>
</dbReference>
<protein>
    <recommendedName>
        <fullName evidence="8">5-hydroxyisourate hydrolase</fullName>
        <shortName evidence="8">HIU hydrolase</shortName>
        <shortName evidence="8">HIUHase</shortName>
        <ecNumber evidence="8">3.5.2.17</ecNumber>
    </recommendedName>
</protein>
<dbReference type="InterPro" id="IPR023419">
    <property type="entry name" value="Transthyretin_CS"/>
</dbReference>
<dbReference type="Proteomes" id="UP000035642">
    <property type="component" value="Unassembled WGS sequence"/>
</dbReference>
<dbReference type="InterPro" id="IPR023418">
    <property type="entry name" value="Thyroxine_BS"/>
</dbReference>
<dbReference type="InterPro" id="IPR023416">
    <property type="entry name" value="Transthyretin/HIU_hydrolase_d"/>
</dbReference>
<dbReference type="PANTHER" id="PTHR10395">
    <property type="entry name" value="URICASE AND TRANSTHYRETIN-RELATED"/>
    <property type="match status" value="1"/>
</dbReference>
<dbReference type="PANTHER" id="PTHR10395:SF7">
    <property type="entry name" value="5-HYDROXYISOURATE HYDROLASE"/>
    <property type="match status" value="1"/>
</dbReference>
<dbReference type="NCBIfam" id="TIGR02962">
    <property type="entry name" value="hdxy_isourate"/>
    <property type="match status" value="1"/>
</dbReference>
<dbReference type="WBParaSite" id="ACAC_0001216601-mRNA-1">
    <property type="protein sequence ID" value="ACAC_0001216601-mRNA-1"/>
    <property type="gene ID" value="ACAC_0001216601"/>
</dbReference>
<name>A0A0K0DKV0_ANGCA</name>
<dbReference type="CDD" id="cd05822">
    <property type="entry name" value="TLP_HIUase"/>
    <property type="match status" value="1"/>
</dbReference>